<dbReference type="InterPro" id="IPR011662">
    <property type="entry name" value="Secretin/TonB_short_N"/>
</dbReference>
<evidence type="ECO:0000256" key="2">
    <source>
        <dbReference type="ARBA" id="ARBA00022448"/>
    </source>
</evidence>
<keyword evidence="3 10" id="KW-1134">Transmembrane beta strand</keyword>
<dbReference type="Gene3D" id="2.60.40.1120">
    <property type="entry name" value="Carboxypeptidase-like, regulatory domain"/>
    <property type="match status" value="1"/>
</dbReference>
<feature type="domain" description="Secretin/TonB short N-terminal" evidence="12">
    <location>
        <begin position="71"/>
        <end position="122"/>
    </location>
</feature>
<gene>
    <name evidence="13" type="ORF">SAMN05216283_102513</name>
</gene>
<evidence type="ECO:0000256" key="1">
    <source>
        <dbReference type="ARBA" id="ARBA00004571"/>
    </source>
</evidence>
<evidence type="ECO:0000256" key="9">
    <source>
        <dbReference type="ARBA" id="ARBA00023237"/>
    </source>
</evidence>
<dbReference type="SUPFAM" id="SSF56935">
    <property type="entry name" value="Porins"/>
    <property type="match status" value="1"/>
</dbReference>
<evidence type="ECO:0000256" key="5">
    <source>
        <dbReference type="ARBA" id="ARBA00022692"/>
    </source>
</evidence>
<evidence type="ECO:0000313" key="13">
    <source>
        <dbReference type="EMBL" id="SFF05428.1"/>
    </source>
</evidence>
<dbReference type="GO" id="GO:0006826">
    <property type="term" value="P:iron ion transport"/>
    <property type="evidence" value="ECO:0007669"/>
    <property type="project" value="UniProtKB-KW"/>
</dbReference>
<organism evidence="13 14">
    <name type="scientific">Sunxiuqinia elliptica</name>
    <dbReference type="NCBI Taxonomy" id="655355"/>
    <lineage>
        <taxon>Bacteria</taxon>
        <taxon>Pseudomonadati</taxon>
        <taxon>Bacteroidota</taxon>
        <taxon>Bacteroidia</taxon>
        <taxon>Marinilabiliales</taxon>
        <taxon>Prolixibacteraceae</taxon>
        <taxon>Sunxiuqinia</taxon>
    </lineage>
</organism>
<dbReference type="Gene3D" id="2.40.170.20">
    <property type="entry name" value="TonB-dependent receptor, beta-barrel domain"/>
    <property type="match status" value="1"/>
</dbReference>
<keyword evidence="6" id="KW-0408">Iron</keyword>
<evidence type="ECO:0000256" key="6">
    <source>
        <dbReference type="ARBA" id="ARBA00023004"/>
    </source>
</evidence>
<dbReference type="InterPro" id="IPR037066">
    <property type="entry name" value="Plug_dom_sf"/>
</dbReference>
<dbReference type="Proteomes" id="UP000198964">
    <property type="component" value="Unassembled WGS sequence"/>
</dbReference>
<dbReference type="GO" id="GO:0009279">
    <property type="term" value="C:cell outer membrane"/>
    <property type="evidence" value="ECO:0007669"/>
    <property type="project" value="UniProtKB-SubCell"/>
</dbReference>
<evidence type="ECO:0000256" key="10">
    <source>
        <dbReference type="PROSITE-ProRule" id="PRU01360"/>
    </source>
</evidence>
<dbReference type="InterPro" id="IPR023997">
    <property type="entry name" value="TonB-dep_OMP_SusC/RagA_CS"/>
</dbReference>
<dbReference type="EMBL" id="FONW01000002">
    <property type="protein sequence ID" value="SFF05428.1"/>
    <property type="molecule type" value="Genomic_DNA"/>
</dbReference>
<dbReference type="Pfam" id="PF07660">
    <property type="entry name" value="STN"/>
    <property type="match status" value="1"/>
</dbReference>
<keyword evidence="9 10" id="KW-0998">Cell outer membrane</keyword>
<evidence type="ECO:0000259" key="12">
    <source>
        <dbReference type="SMART" id="SM00965"/>
    </source>
</evidence>
<evidence type="ECO:0000256" key="11">
    <source>
        <dbReference type="RuleBase" id="RU003357"/>
    </source>
</evidence>
<evidence type="ECO:0000256" key="4">
    <source>
        <dbReference type="ARBA" id="ARBA00022496"/>
    </source>
</evidence>
<comment type="similarity">
    <text evidence="10 11">Belongs to the TonB-dependent receptor family.</text>
</comment>
<keyword evidence="5 10" id="KW-0812">Transmembrane</keyword>
<protein>
    <submittedName>
        <fullName evidence="13">TonB-linked outer membrane protein, SusC/RagA family</fullName>
    </submittedName>
</protein>
<dbReference type="InterPro" id="IPR012910">
    <property type="entry name" value="Plug_dom"/>
</dbReference>
<evidence type="ECO:0000313" key="14">
    <source>
        <dbReference type="Proteomes" id="UP000198964"/>
    </source>
</evidence>
<dbReference type="Gene3D" id="2.170.130.10">
    <property type="entry name" value="TonB-dependent receptor, plug domain"/>
    <property type="match status" value="1"/>
</dbReference>
<keyword evidence="2 10" id="KW-0813">Transport</keyword>
<dbReference type="NCBIfam" id="TIGR04056">
    <property type="entry name" value="OMP_RagA_SusC"/>
    <property type="match status" value="1"/>
</dbReference>
<comment type="subcellular location">
    <subcellularLocation>
        <location evidence="1 10">Cell outer membrane</location>
        <topology evidence="1 10">Multi-pass membrane protein</topology>
    </subcellularLocation>
</comment>
<dbReference type="SMART" id="SM00965">
    <property type="entry name" value="STN"/>
    <property type="match status" value="1"/>
</dbReference>
<keyword evidence="4" id="KW-0410">Iron transport</keyword>
<dbReference type="SUPFAM" id="SSF49464">
    <property type="entry name" value="Carboxypeptidase regulatory domain-like"/>
    <property type="match status" value="1"/>
</dbReference>
<keyword evidence="14" id="KW-1185">Reference proteome</keyword>
<dbReference type="NCBIfam" id="TIGR04057">
    <property type="entry name" value="SusC_RagA_signa"/>
    <property type="match status" value="1"/>
</dbReference>
<dbReference type="Pfam" id="PF07715">
    <property type="entry name" value="Plug"/>
    <property type="match status" value="1"/>
</dbReference>
<accession>A0A1I2FKZ5</accession>
<evidence type="ECO:0000256" key="7">
    <source>
        <dbReference type="ARBA" id="ARBA00023077"/>
    </source>
</evidence>
<evidence type="ECO:0000256" key="3">
    <source>
        <dbReference type="ARBA" id="ARBA00022452"/>
    </source>
</evidence>
<dbReference type="AlphaFoldDB" id="A0A1I2FKZ5"/>
<dbReference type="Pfam" id="PF00593">
    <property type="entry name" value="TonB_dep_Rec_b-barrel"/>
    <property type="match status" value="1"/>
</dbReference>
<dbReference type="InterPro" id="IPR008969">
    <property type="entry name" value="CarboxyPept-like_regulatory"/>
</dbReference>
<proteinExistence type="inferred from homology"/>
<dbReference type="InterPro" id="IPR000531">
    <property type="entry name" value="Beta-barrel_TonB"/>
</dbReference>
<dbReference type="InterPro" id="IPR039426">
    <property type="entry name" value="TonB-dep_rcpt-like"/>
</dbReference>
<keyword evidence="7 11" id="KW-0798">TonB box</keyword>
<sequence length="1139" mass="126425">MKKKSVFYGLISRCYLKKWYLMMRLVVFLILISAMLAKANTGNSQTAKLTMSFENVSLTEVFEEIENQLNIGFLVPSNLLNDQRNINISVRNATVETILDEVLSPNGYQFEFVGKNVVITEKTTVQQQAVKGTVTNSSGESIPGATVIVKGTSSGTITDGEGFYELPNVPVDAVLVFSFVGMQLQEVSVAGRSTINVVLQDETIGIEEVVAIGYGTVKKADLTGAVSTVDVEDLSGTPVAGVDQMLQGRMAGVNVVGDYAPGGGVSVRVRGFSTIRNNDPLYVIDGVPVESGINMINPNDIESLQILKDASSASIYGSRAANGVIIITTKKGEKGDARVSFDAYWGVQSSAKQLNPLNAKDYGDLLWKAHENDGKTPVSDVYGTGATPTIPTFLDENSLVPSTDINWVDQIQQNALVQSYNLNISNGRDNSNQSFSLGYFDQEGVIKFTDFKRINARYNSEYRFFDRLTIGENLSLSHSWSNEAQTNSVLGSVVYDAYKYPSIAPVYDLDGNFAGAFLSDIRNPYAKLFHNQDNTHKRLKFFGNIYAELEIIKGLKLKTNFGADYSNYYRRNFSPKFQETGAHNPSTISTLSTTNSWKFDWIWTNTIAYSTRINDKHQIDLLGGMEAIESTYEINSASREGFPYEEDNFRYLDAGDGGTQKNSGSGLNSSLTSYFGKADYTYDSRYLFSFTFRRDGSSKLGNNKWGNFPALSAGWRISEEAFFNKGTINNLKLRLGWGQNGNQDVPPYATIESYYTNAYHSNYAIDGAQSSVYNGFTQSRNGNADLKWETTTQTNIGLDLGFFDNRLSVAADYFFKKTKDLLLERPLPPVAGGTNQTVWDNVGEMENKGIELLIDYQSVRKNDFSWNASLNVAHIKNELTSLPDDIDFIALPGSYLHSVNFDQETSRSEVGQPISSFYGYRSLGIFQDQAEIDAHKVQPNAKPGDLKFEDSDDNGVLDGDDRGFIGNPHPDFTLGLNLGFQYKNLDAALFFNGSFGNEVWDLTRYYGDFFNLSAYNKLDHVHDAWSTDNTGGTVPRLSLDDTNNNIRPSSYYISDASYVRLKNLTIGYTFDKLASRINSSKLRVYVQIQNLFTITGYDGLDPEVGLQNYSSEHRNLDIGVDRGLYPPSRTFTFGVNLGF</sequence>
<dbReference type="InterPro" id="IPR036942">
    <property type="entry name" value="Beta-barrel_TonB_sf"/>
</dbReference>
<dbReference type="PROSITE" id="PS52016">
    <property type="entry name" value="TONB_DEPENDENT_REC_3"/>
    <property type="match status" value="1"/>
</dbReference>
<keyword evidence="8 10" id="KW-0472">Membrane</keyword>
<dbReference type="InterPro" id="IPR023996">
    <property type="entry name" value="TonB-dep_OMP_SusC/RagA"/>
</dbReference>
<dbReference type="Gene3D" id="3.55.50.30">
    <property type="match status" value="1"/>
</dbReference>
<name>A0A1I2FKZ5_9BACT</name>
<keyword evidence="4" id="KW-0406">Ion transport</keyword>
<reference evidence="13 14" key="1">
    <citation type="submission" date="2016-10" db="EMBL/GenBank/DDBJ databases">
        <authorList>
            <person name="de Groot N.N."/>
        </authorList>
    </citation>
    <scope>NUCLEOTIDE SEQUENCE [LARGE SCALE GENOMIC DNA]</scope>
    <source>
        <strain evidence="13 14">CGMCC 1.9156</strain>
    </source>
</reference>
<dbReference type="Pfam" id="PF13715">
    <property type="entry name" value="CarbopepD_reg_2"/>
    <property type="match status" value="1"/>
</dbReference>
<evidence type="ECO:0000256" key="8">
    <source>
        <dbReference type="ARBA" id="ARBA00023136"/>
    </source>
</evidence>
<dbReference type="STRING" id="655355.SAMN05216283_102513"/>